<sequence length="91" mass="10695">MPRVYKPRPGGKQYKKYDKTVRKQALDELTLNRHATIRSIAEKYNISRSVLLRQSNRQMRSPGGQTALTKETEDYIVLNLNTCAEWKLQYH</sequence>
<keyword evidence="2" id="KW-1185">Reference proteome</keyword>
<evidence type="ECO:0000313" key="1">
    <source>
        <dbReference type="EMBL" id="CAG4936632.1"/>
    </source>
</evidence>
<name>A0A8S3W284_PARAO</name>
<gene>
    <name evidence="1" type="ORF">PAPOLLO_LOCUS1240</name>
</gene>
<dbReference type="OrthoDB" id="6925419at2759"/>
<dbReference type="EMBL" id="CAJQZP010000080">
    <property type="protein sequence ID" value="CAG4936632.1"/>
    <property type="molecule type" value="Genomic_DNA"/>
</dbReference>
<reference evidence="1" key="1">
    <citation type="submission" date="2021-04" db="EMBL/GenBank/DDBJ databases">
        <authorList>
            <person name="Tunstrom K."/>
        </authorList>
    </citation>
    <scope>NUCLEOTIDE SEQUENCE</scope>
</reference>
<organism evidence="1 2">
    <name type="scientific">Parnassius apollo</name>
    <name type="common">Apollo butterfly</name>
    <name type="synonym">Papilio apollo</name>
    <dbReference type="NCBI Taxonomy" id="110799"/>
    <lineage>
        <taxon>Eukaryota</taxon>
        <taxon>Metazoa</taxon>
        <taxon>Ecdysozoa</taxon>
        <taxon>Arthropoda</taxon>
        <taxon>Hexapoda</taxon>
        <taxon>Insecta</taxon>
        <taxon>Pterygota</taxon>
        <taxon>Neoptera</taxon>
        <taxon>Endopterygota</taxon>
        <taxon>Lepidoptera</taxon>
        <taxon>Glossata</taxon>
        <taxon>Ditrysia</taxon>
        <taxon>Papilionoidea</taxon>
        <taxon>Papilionidae</taxon>
        <taxon>Parnassiinae</taxon>
        <taxon>Parnassini</taxon>
        <taxon>Parnassius</taxon>
        <taxon>Parnassius</taxon>
    </lineage>
</organism>
<dbReference type="Proteomes" id="UP000691718">
    <property type="component" value="Unassembled WGS sequence"/>
</dbReference>
<comment type="caution">
    <text evidence="1">The sequence shown here is derived from an EMBL/GenBank/DDBJ whole genome shotgun (WGS) entry which is preliminary data.</text>
</comment>
<proteinExistence type="predicted"/>
<accession>A0A8S3W284</accession>
<protein>
    <submittedName>
        <fullName evidence="1">(apollo) hypothetical protein</fullName>
    </submittedName>
</protein>
<dbReference type="AlphaFoldDB" id="A0A8S3W284"/>
<evidence type="ECO:0000313" key="2">
    <source>
        <dbReference type="Proteomes" id="UP000691718"/>
    </source>
</evidence>